<keyword evidence="3" id="KW-1185">Reference proteome</keyword>
<dbReference type="Pfam" id="PF10604">
    <property type="entry name" value="Polyketide_cyc2"/>
    <property type="match status" value="1"/>
</dbReference>
<dbReference type="Gene3D" id="3.30.530.20">
    <property type="match status" value="1"/>
</dbReference>
<dbReference type="RefSeq" id="WP_169255534.1">
    <property type="nucleotide sequence ID" value="NZ_WTVN01000009.1"/>
</dbReference>
<feature type="signal peptide" evidence="1">
    <location>
        <begin position="1"/>
        <end position="24"/>
    </location>
</feature>
<evidence type="ECO:0008006" key="4">
    <source>
        <dbReference type="Google" id="ProtNLM"/>
    </source>
</evidence>
<dbReference type="EMBL" id="WTVN01000009">
    <property type="protein sequence ID" value="NMG43631.1"/>
    <property type="molecule type" value="Genomic_DNA"/>
</dbReference>
<dbReference type="InterPro" id="IPR019587">
    <property type="entry name" value="Polyketide_cyclase/dehydratase"/>
</dbReference>
<evidence type="ECO:0000313" key="2">
    <source>
        <dbReference type="EMBL" id="NMG43631.1"/>
    </source>
</evidence>
<evidence type="ECO:0000313" key="3">
    <source>
        <dbReference type="Proteomes" id="UP000623795"/>
    </source>
</evidence>
<protein>
    <recommendedName>
        <fullName evidence="4">Ribosome association toxin RatA</fullName>
    </recommendedName>
</protein>
<organism evidence="2 3">
    <name type="scientific">Aromatoleum toluvorans</name>
    <dbReference type="NCBI Taxonomy" id="92002"/>
    <lineage>
        <taxon>Bacteria</taxon>
        <taxon>Pseudomonadati</taxon>
        <taxon>Pseudomonadota</taxon>
        <taxon>Betaproteobacteria</taxon>
        <taxon>Rhodocyclales</taxon>
        <taxon>Rhodocyclaceae</taxon>
        <taxon>Aromatoleum</taxon>
    </lineage>
</organism>
<comment type="caution">
    <text evidence="2">The sequence shown here is derived from an EMBL/GenBank/DDBJ whole genome shotgun (WGS) entry which is preliminary data.</text>
</comment>
<dbReference type="Proteomes" id="UP000623795">
    <property type="component" value="Unassembled WGS sequence"/>
</dbReference>
<dbReference type="InterPro" id="IPR023393">
    <property type="entry name" value="START-like_dom_sf"/>
</dbReference>
<gene>
    <name evidence="2" type="ORF">GPA22_07790</name>
</gene>
<dbReference type="SUPFAM" id="SSF55961">
    <property type="entry name" value="Bet v1-like"/>
    <property type="match status" value="1"/>
</dbReference>
<proteinExistence type="predicted"/>
<sequence>MPCAPVRLGLLLLALLLPAADASAADAPPAVATDDVRVARIAGGFTIDMAAHAPVSPELAWEVLTDFEHMASFVPNLKTSQVTERSSDLIRVRQTGTARYGVFWTDFESERDIRLFFPREIRSLGIRGNVRHMESLMRLEPEPGGTLLRYHAQIQPDFWLPPLLGPAFVQHETAEQFSAMIREMVRRR</sequence>
<reference evidence="2 3" key="1">
    <citation type="submission" date="2019-12" db="EMBL/GenBank/DDBJ databases">
        <title>Comparative genomics gives insights into the taxonomy of the Azoarcus-Aromatoleum group and reveals separate origins of nif in the plant-associated Azoarcus and non-plant-associated Aromatoleum sub-groups.</title>
        <authorList>
            <person name="Lafos M."/>
            <person name="Maluk M."/>
            <person name="Batista M."/>
            <person name="Junghare M."/>
            <person name="Carmona M."/>
            <person name="Faoro H."/>
            <person name="Cruz L.M."/>
            <person name="Battistoni F."/>
            <person name="De Souza E."/>
            <person name="Pedrosa F."/>
            <person name="Chen W.-M."/>
            <person name="Poole P.S."/>
            <person name="Dixon R.A."/>
            <person name="James E.K."/>
        </authorList>
    </citation>
    <scope>NUCLEOTIDE SEQUENCE [LARGE SCALE GENOMIC DNA]</scope>
    <source>
        <strain evidence="2 3">Td21</strain>
    </source>
</reference>
<feature type="chain" id="PRO_5046639521" description="Ribosome association toxin RatA" evidence="1">
    <location>
        <begin position="25"/>
        <end position="188"/>
    </location>
</feature>
<accession>A0ABX1PYS7</accession>
<keyword evidence="1" id="KW-0732">Signal</keyword>
<evidence type="ECO:0000256" key="1">
    <source>
        <dbReference type="SAM" id="SignalP"/>
    </source>
</evidence>
<name>A0ABX1PYS7_9RHOO</name>